<dbReference type="GO" id="GO:0009228">
    <property type="term" value="P:thiamine biosynthetic process"/>
    <property type="evidence" value="ECO:0007669"/>
    <property type="project" value="UniProtKB-KW"/>
</dbReference>
<dbReference type="InterPro" id="IPR041397">
    <property type="entry name" value="ThiD2"/>
</dbReference>
<dbReference type="InterPro" id="IPR036206">
    <property type="entry name" value="ThiamineP_synth_sf"/>
</dbReference>
<keyword evidence="2 9" id="KW-0808">Transferase</keyword>
<dbReference type="Gene3D" id="3.20.20.70">
    <property type="entry name" value="Aldolase class I"/>
    <property type="match status" value="1"/>
</dbReference>
<comment type="pathway">
    <text evidence="1 9 11">Cofactor biosynthesis; thiamine diphosphate biosynthesis; thiamine phosphate from 4-amino-2-methyl-5-diphosphomethylpyrimidine and 4-methyl-5-(2-phosphoethyl)-thiazole: step 1/1.</text>
</comment>
<evidence type="ECO:0000259" key="13">
    <source>
        <dbReference type="Pfam" id="PF17792"/>
    </source>
</evidence>
<protein>
    <recommendedName>
        <fullName evidence="9">Thiamine-phosphate synthase</fullName>
        <shortName evidence="9">TP synthase</shortName>
        <shortName evidence="9">TPS</shortName>
        <ecNumber evidence="9">2.5.1.3</ecNumber>
    </recommendedName>
    <alternativeName>
        <fullName evidence="9">Thiamine-phosphate pyrophosphorylase</fullName>
        <shortName evidence="9">TMP pyrophosphorylase</shortName>
        <shortName evidence="9">TMP-PPase</shortName>
    </alternativeName>
</protein>
<dbReference type="GO" id="GO:0000287">
    <property type="term" value="F:magnesium ion binding"/>
    <property type="evidence" value="ECO:0007669"/>
    <property type="project" value="UniProtKB-UniRule"/>
</dbReference>
<dbReference type="AlphaFoldDB" id="A0A1V5M7A6"/>
<keyword evidence="5 9" id="KW-0784">Thiamine biosynthesis</keyword>
<feature type="binding site" evidence="9">
    <location>
        <position position="203"/>
    </location>
    <ligand>
        <name>Mg(2+)</name>
        <dbReference type="ChEBI" id="CHEBI:18420"/>
    </ligand>
</feature>
<dbReference type="NCBIfam" id="TIGR00693">
    <property type="entry name" value="thiE"/>
    <property type="match status" value="1"/>
</dbReference>
<dbReference type="EC" id="2.5.1.3" evidence="9"/>
<comment type="function">
    <text evidence="9">Condenses 4-methyl-5-(beta-hydroxyethyl)thiazole monophosphate (THZ-P) and 2-methyl-4-amino-5-hydroxymethyl pyrimidine pyrophosphate (HMP-PP) to form thiamine monophosphate (TMP).</text>
</comment>
<dbReference type="CDD" id="cd00564">
    <property type="entry name" value="TMP_TenI"/>
    <property type="match status" value="1"/>
</dbReference>
<evidence type="ECO:0000256" key="3">
    <source>
        <dbReference type="ARBA" id="ARBA00022723"/>
    </source>
</evidence>
<dbReference type="Pfam" id="PF02581">
    <property type="entry name" value="TMP-TENI"/>
    <property type="match status" value="1"/>
</dbReference>
<dbReference type="SUPFAM" id="SSF51391">
    <property type="entry name" value="Thiamin phosphate synthase"/>
    <property type="match status" value="1"/>
</dbReference>
<keyword evidence="4 9" id="KW-0460">Magnesium</keyword>
<evidence type="ECO:0000259" key="12">
    <source>
        <dbReference type="Pfam" id="PF02581"/>
    </source>
</evidence>
<evidence type="ECO:0000256" key="8">
    <source>
        <dbReference type="ARBA" id="ARBA00047883"/>
    </source>
</evidence>
<evidence type="ECO:0000256" key="4">
    <source>
        <dbReference type="ARBA" id="ARBA00022842"/>
    </source>
</evidence>
<evidence type="ECO:0000256" key="1">
    <source>
        <dbReference type="ARBA" id="ARBA00005165"/>
    </source>
</evidence>
<feature type="binding site" evidence="9">
    <location>
        <position position="202"/>
    </location>
    <ligand>
        <name>4-amino-2-methyl-5-(diphosphooxymethyl)pyrimidine</name>
        <dbReference type="ChEBI" id="CHEBI:57841"/>
    </ligand>
</feature>
<sequence length="348" mass="38340">MEKFYRVLDVDFNRAREGLRVLEDCARFYLEEAELTGALRDLRHRLSRLTLETFPRAALLAGRESERDLGRNFKSPDRRDWTELVQANSLRVSEALRSLEEVSKVLGPDSTPAYQELRFRFYQLEKGLARFYRSRLPDFPVYAIIEPGAGIEADVAFARRLLAAGVRIIQLRLKCGDDRDFLDLAVGLAGECRKAAALFVVNDRPDIALLTRAGGIHLGQRDLPPAEVRRICPHLVLGASVNSEVSARRALAAGVDYLAVGAIFPTATKEAARPVGLEMLRRVKRLAGERPVVAIGGLNPGNAGAAYEAGADYLAVISCLRAGRPEKTVAALAAARDESIKKLSHRPT</sequence>
<accession>A0A1V5M7A6</accession>
<evidence type="ECO:0000256" key="10">
    <source>
        <dbReference type="RuleBase" id="RU003826"/>
    </source>
</evidence>
<dbReference type="InterPro" id="IPR034291">
    <property type="entry name" value="TMP_synthase"/>
</dbReference>
<keyword evidence="3 9" id="KW-0479">Metal-binding</keyword>
<dbReference type="PANTHER" id="PTHR20857">
    <property type="entry name" value="THIAMINE-PHOSPHATE PYROPHOSPHORYLASE"/>
    <property type="match status" value="1"/>
</dbReference>
<dbReference type="InterPro" id="IPR022998">
    <property type="entry name" value="ThiamineP_synth_TenI"/>
</dbReference>
<dbReference type="PANTHER" id="PTHR20857:SF15">
    <property type="entry name" value="THIAMINE-PHOSPHATE SYNTHASE"/>
    <property type="match status" value="1"/>
</dbReference>
<evidence type="ECO:0000256" key="7">
    <source>
        <dbReference type="ARBA" id="ARBA00047851"/>
    </source>
</evidence>
<evidence type="ECO:0000256" key="5">
    <source>
        <dbReference type="ARBA" id="ARBA00022977"/>
    </source>
</evidence>
<feature type="domain" description="ThiD2" evidence="13">
    <location>
        <begin position="6"/>
        <end position="126"/>
    </location>
</feature>
<reference evidence="14" key="1">
    <citation type="submission" date="2017-02" db="EMBL/GenBank/DDBJ databases">
        <title>Delving into the versatile metabolic prowess of the omnipresent phylum Bacteroidetes.</title>
        <authorList>
            <person name="Nobu M.K."/>
            <person name="Mei R."/>
            <person name="Narihiro T."/>
            <person name="Kuroda K."/>
            <person name="Liu W.-T."/>
        </authorList>
    </citation>
    <scope>NUCLEOTIDE SEQUENCE</scope>
    <source>
        <strain evidence="14">ADurb.Bin417</strain>
    </source>
</reference>
<dbReference type="InterPro" id="IPR013785">
    <property type="entry name" value="Aldolase_TIM"/>
</dbReference>
<dbReference type="GO" id="GO:0005737">
    <property type="term" value="C:cytoplasm"/>
    <property type="evidence" value="ECO:0007669"/>
    <property type="project" value="TreeGrafter"/>
</dbReference>
<comment type="caution">
    <text evidence="14">The sequence shown here is derived from an EMBL/GenBank/DDBJ whole genome shotgun (WGS) entry which is preliminary data.</text>
</comment>
<organism evidence="14">
    <name type="scientific">candidate division TA06 bacterium ADurb.Bin417</name>
    <dbReference type="NCBI Taxonomy" id="1852828"/>
    <lineage>
        <taxon>Bacteria</taxon>
        <taxon>Bacteria division TA06</taxon>
    </lineage>
</organism>
<feature type="binding site" evidence="9">
    <location>
        <position position="240"/>
    </location>
    <ligand>
        <name>4-amino-2-methyl-5-(diphosphooxymethyl)pyrimidine</name>
        <dbReference type="ChEBI" id="CHEBI:57841"/>
    </ligand>
</feature>
<evidence type="ECO:0000256" key="9">
    <source>
        <dbReference type="HAMAP-Rule" id="MF_00097"/>
    </source>
</evidence>
<feature type="binding site" evidence="9">
    <location>
        <position position="297"/>
    </location>
    <ligand>
        <name>2-[(2R,5Z)-2-carboxy-4-methylthiazol-5(2H)-ylidene]ethyl phosphate</name>
        <dbReference type="ChEBI" id="CHEBI:62899"/>
    </ligand>
</feature>
<comment type="catalytic activity">
    <reaction evidence="7 9 10">
        <text>2-(2-carboxy-4-methylthiazol-5-yl)ethyl phosphate + 4-amino-2-methyl-5-(diphosphooxymethyl)pyrimidine + 2 H(+) = thiamine phosphate + CO2 + diphosphate</text>
        <dbReference type="Rhea" id="RHEA:47848"/>
        <dbReference type="ChEBI" id="CHEBI:15378"/>
        <dbReference type="ChEBI" id="CHEBI:16526"/>
        <dbReference type="ChEBI" id="CHEBI:33019"/>
        <dbReference type="ChEBI" id="CHEBI:37575"/>
        <dbReference type="ChEBI" id="CHEBI:57841"/>
        <dbReference type="ChEBI" id="CHEBI:62890"/>
        <dbReference type="EC" id="2.5.1.3"/>
    </reaction>
</comment>
<feature type="binding site" evidence="9">
    <location>
        <position position="222"/>
    </location>
    <ligand>
        <name>Mg(2+)</name>
        <dbReference type="ChEBI" id="CHEBI:18420"/>
    </ligand>
</feature>
<feature type="binding site" evidence="9">
    <location>
        <begin position="170"/>
        <end position="174"/>
    </location>
    <ligand>
        <name>4-amino-2-methyl-5-(diphosphooxymethyl)pyrimidine</name>
        <dbReference type="ChEBI" id="CHEBI:57841"/>
    </ligand>
</feature>
<dbReference type="EMBL" id="MWAK01000412">
    <property type="protein sequence ID" value="OPZ89103.1"/>
    <property type="molecule type" value="Genomic_DNA"/>
</dbReference>
<proteinExistence type="inferred from homology"/>
<feature type="domain" description="Thiamine phosphate synthase/TenI" evidence="12">
    <location>
        <begin position="141"/>
        <end position="319"/>
    </location>
</feature>
<feature type="binding site" evidence="9">
    <location>
        <begin position="266"/>
        <end position="268"/>
    </location>
    <ligand>
        <name>2-[(2R,5Z)-2-carboxy-4-methylthiazol-5(2H)-ylidene]ethyl phosphate</name>
        <dbReference type="ChEBI" id="CHEBI:62899"/>
    </ligand>
</feature>
<dbReference type="Pfam" id="PF17792">
    <property type="entry name" value="ThiD2"/>
    <property type="match status" value="1"/>
</dbReference>
<dbReference type="HAMAP" id="MF_00097">
    <property type="entry name" value="TMP_synthase"/>
    <property type="match status" value="1"/>
</dbReference>
<comment type="catalytic activity">
    <reaction evidence="6 9 10">
        <text>4-methyl-5-(2-phosphooxyethyl)-thiazole + 4-amino-2-methyl-5-(diphosphooxymethyl)pyrimidine + H(+) = thiamine phosphate + diphosphate</text>
        <dbReference type="Rhea" id="RHEA:22328"/>
        <dbReference type="ChEBI" id="CHEBI:15378"/>
        <dbReference type="ChEBI" id="CHEBI:33019"/>
        <dbReference type="ChEBI" id="CHEBI:37575"/>
        <dbReference type="ChEBI" id="CHEBI:57841"/>
        <dbReference type="ChEBI" id="CHEBI:58296"/>
        <dbReference type="EC" id="2.5.1.3"/>
    </reaction>
</comment>
<dbReference type="GO" id="GO:0004789">
    <property type="term" value="F:thiamine-phosphate diphosphorylase activity"/>
    <property type="evidence" value="ECO:0007669"/>
    <property type="project" value="UniProtKB-UniRule"/>
</dbReference>
<comment type="catalytic activity">
    <reaction evidence="8 9 10">
        <text>2-[(2R,5Z)-2-carboxy-4-methylthiazol-5(2H)-ylidene]ethyl phosphate + 4-amino-2-methyl-5-(diphosphooxymethyl)pyrimidine + 2 H(+) = thiamine phosphate + CO2 + diphosphate</text>
        <dbReference type="Rhea" id="RHEA:47844"/>
        <dbReference type="ChEBI" id="CHEBI:15378"/>
        <dbReference type="ChEBI" id="CHEBI:16526"/>
        <dbReference type="ChEBI" id="CHEBI:33019"/>
        <dbReference type="ChEBI" id="CHEBI:37575"/>
        <dbReference type="ChEBI" id="CHEBI:57841"/>
        <dbReference type="ChEBI" id="CHEBI:62899"/>
        <dbReference type="EC" id="2.5.1.3"/>
    </reaction>
</comment>
<evidence type="ECO:0000313" key="14">
    <source>
        <dbReference type="EMBL" id="OPZ89103.1"/>
    </source>
</evidence>
<feature type="binding site" evidence="9">
    <location>
        <position position="269"/>
    </location>
    <ligand>
        <name>4-amino-2-methyl-5-(diphosphooxymethyl)pyrimidine</name>
        <dbReference type="ChEBI" id="CHEBI:57841"/>
    </ligand>
</feature>
<dbReference type="UniPathway" id="UPA00060">
    <property type="reaction ID" value="UER00141"/>
</dbReference>
<gene>
    <name evidence="9 14" type="primary">thiE</name>
    <name evidence="14" type="ORF">BWY73_01570</name>
</gene>
<dbReference type="GO" id="GO:0009229">
    <property type="term" value="P:thiamine diphosphate biosynthetic process"/>
    <property type="evidence" value="ECO:0007669"/>
    <property type="project" value="UniProtKB-UniRule"/>
</dbReference>
<feature type="binding site" evidence="9">
    <location>
        <begin position="317"/>
        <end position="318"/>
    </location>
    <ligand>
        <name>2-[(2R,5Z)-2-carboxy-4-methylthiazol-5(2H)-ylidene]ethyl phosphate</name>
        <dbReference type="ChEBI" id="CHEBI:62899"/>
    </ligand>
</feature>
<evidence type="ECO:0000256" key="2">
    <source>
        <dbReference type="ARBA" id="ARBA00022679"/>
    </source>
</evidence>
<evidence type="ECO:0000256" key="11">
    <source>
        <dbReference type="RuleBase" id="RU004253"/>
    </source>
</evidence>
<dbReference type="Proteomes" id="UP000485484">
    <property type="component" value="Unassembled WGS sequence"/>
</dbReference>
<evidence type="ECO:0000256" key="6">
    <source>
        <dbReference type="ARBA" id="ARBA00047334"/>
    </source>
</evidence>
<name>A0A1V5M7A6_UNCT6</name>
<comment type="cofactor">
    <cofactor evidence="9">
        <name>Mg(2+)</name>
        <dbReference type="ChEBI" id="CHEBI:18420"/>
    </cofactor>
    <text evidence="9">Binds 1 Mg(2+) ion per subunit.</text>
</comment>
<comment type="similarity">
    <text evidence="9 10">Belongs to the thiamine-phosphate synthase family.</text>
</comment>